<proteinExistence type="predicted"/>
<dbReference type="OrthoDB" id="7252930at2"/>
<sequence>MYRTTALAAGLGAALVAAPEGARAHVIVGPRVFPVTLTFDDPGTADEATLPQVTLAPGSDGAEAYAVQWEYDKTITPNTALIYNQGYDILSQRGAKTRTGFENVAITAKWQAITDADTESVVSLGVIRVFAGGSHTQAVGGDTFGSTVPSLYFGQGGGFLPVPLLRPLALSGEINYVIPDRRLDSTLDNGGTPGGWTGGLSFQYSMSYLQTEVRDFGLPDFVNRLIPLVELTYYSPANAPANGYPMTLQLAPGCIYLADSYQVGLEALIPLNTAAGANVGFTMQVHFFLDDLFPDSLGRPIFP</sequence>
<dbReference type="EMBL" id="BANB01000616">
    <property type="protein sequence ID" value="GAN78089.1"/>
    <property type="molecule type" value="Genomic_DNA"/>
</dbReference>
<name>A0A0D6PB47_9PROT</name>
<dbReference type="RefSeq" id="WP_158322909.1">
    <property type="nucleotide sequence ID" value="NZ_BANB01000616.1"/>
</dbReference>
<gene>
    <name evidence="1" type="ORF">Asru_0616_03</name>
</gene>
<comment type="caution">
    <text evidence="1">The sequence shown here is derived from an EMBL/GenBank/DDBJ whole genome shotgun (WGS) entry which is preliminary data.</text>
</comment>
<dbReference type="AlphaFoldDB" id="A0A0D6PB47"/>
<protein>
    <submittedName>
        <fullName evidence="1">Uncharacterized protein</fullName>
    </submittedName>
</protein>
<reference evidence="1 2" key="1">
    <citation type="submission" date="2012-11" db="EMBL/GenBank/DDBJ databases">
        <title>Whole genome sequence of Acidisphaera rubrifaciens HS-AP3.</title>
        <authorList>
            <person name="Azuma Y."/>
            <person name="Higashiura N."/>
            <person name="Hirakawa H."/>
            <person name="Matsushita K."/>
        </authorList>
    </citation>
    <scope>NUCLEOTIDE SEQUENCE [LARGE SCALE GENOMIC DNA]</scope>
    <source>
        <strain evidence="1 2">HS-AP3</strain>
    </source>
</reference>
<keyword evidence="2" id="KW-1185">Reference proteome</keyword>
<evidence type="ECO:0000313" key="2">
    <source>
        <dbReference type="Proteomes" id="UP000032680"/>
    </source>
</evidence>
<dbReference type="Proteomes" id="UP000032680">
    <property type="component" value="Unassembled WGS sequence"/>
</dbReference>
<accession>A0A0D6PB47</accession>
<evidence type="ECO:0000313" key="1">
    <source>
        <dbReference type="EMBL" id="GAN78089.1"/>
    </source>
</evidence>
<organism evidence="1 2">
    <name type="scientific">Acidisphaera rubrifaciens HS-AP3</name>
    <dbReference type="NCBI Taxonomy" id="1231350"/>
    <lineage>
        <taxon>Bacteria</taxon>
        <taxon>Pseudomonadati</taxon>
        <taxon>Pseudomonadota</taxon>
        <taxon>Alphaproteobacteria</taxon>
        <taxon>Acetobacterales</taxon>
        <taxon>Acetobacteraceae</taxon>
        <taxon>Acidisphaera</taxon>
    </lineage>
</organism>